<feature type="domain" description="Malectin-like" evidence="12">
    <location>
        <begin position="137"/>
        <end position="269"/>
    </location>
</feature>
<evidence type="ECO:0000256" key="8">
    <source>
        <dbReference type="ARBA" id="ARBA00022989"/>
    </source>
</evidence>
<evidence type="ECO:0000259" key="12">
    <source>
        <dbReference type="Pfam" id="PF12819"/>
    </source>
</evidence>
<dbReference type="Proteomes" id="UP001174677">
    <property type="component" value="Chromosome 3"/>
</dbReference>
<comment type="subcellular location">
    <subcellularLocation>
        <location evidence="1">Membrane</location>
        <topology evidence="1">Single-pass type I membrane protein</topology>
    </subcellularLocation>
</comment>
<proteinExistence type="predicted"/>
<feature type="transmembrane region" description="Helical" evidence="11">
    <location>
        <begin position="309"/>
        <end position="328"/>
    </location>
</feature>
<comment type="caution">
    <text evidence="13">The sequence shown here is derived from an EMBL/GenBank/DDBJ whole genome shotgun (WGS) entry which is preliminary data.</text>
</comment>
<evidence type="ECO:0000256" key="2">
    <source>
        <dbReference type="ARBA" id="ARBA00022527"/>
    </source>
</evidence>
<evidence type="ECO:0000256" key="4">
    <source>
        <dbReference type="ARBA" id="ARBA00022692"/>
    </source>
</evidence>
<evidence type="ECO:0000313" key="13">
    <source>
        <dbReference type="EMBL" id="KAJ9185826.1"/>
    </source>
</evidence>
<sequence length="400" mass="43329">MGARIFGSEATYNLPIKPQTRHFLRLYFYPSDYAGLNISNSYFSVMAAGVTLLNNFSAPITAQALTFAYLVKEYSLAAIDSDTLNITFKPSDKAVDGFAFVNGIEVILIPGDLLGSGSTTVGVNMVANKSVPIKYADLPENAAPVDVYKTARGMGPDSAMNLKLNLIWMFQVDANFPYIFRFHFCEFELTRSNQKGFNIYIINQTAQGGMQAADIIACTGQIGKPTCKDYMILVNDRQGDENNQVDFNPSNLHKPEFYHATLNGLEIFQISDQSNNLAGPNPELSAMLTKDLAEDKPKTFQSSGVGIEGAAGGAAGFCVVAAVCIAVYQKKRRVPNDNVESHTSSWLPLYTNSHSSASKSTISGMSTTSGHLSTLAQGKATKNFNQSDVIGIGSFGKEYV</sequence>
<keyword evidence="2" id="KW-0723">Serine/threonine-protein kinase</keyword>
<name>A0ABQ9N2I1_HEVBR</name>
<keyword evidence="5" id="KW-0732">Signal</keyword>
<keyword evidence="3" id="KW-0808">Transferase</keyword>
<reference evidence="13" key="1">
    <citation type="journal article" date="2023" name="Plant Biotechnol. J.">
        <title>Chromosome-level wild Hevea brasiliensis genome provides new tools for genomic-assisted breeding and valuable loci to elevate rubber yield.</title>
        <authorList>
            <person name="Cheng H."/>
            <person name="Song X."/>
            <person name="Hu Y."/>
            <person name="Wu T."/>
            <person name="Yang Q."/>
            <person name="An Z."/>
            <person name="Feng S."/>
            <person name="Deng Z."/>
            <person name="Wu W."/>
            <person name="Zeng X."/>
            <person name="Tu M."/>
            <person name="Wang X."/>
            <person name="Huang H."/>
        </authorList>
    </citation>
    <scope>NUCLEOTIDE SEQUENCE</scope>
    <source>
        <strain evidence="13">MT/VB/25A 57/8</strain>
    </source>
</reference>
<evidence type="ECO:0000256" key="6">
    <source>
        <dbReference type="ARBA" id="ARBA00022741"/>
    </source>
</evidence>
<keyword evidence="14" id="KW-1185">Reference proteome</keyword>
<evidence type="ECO:0000256" key="3">
    <source>
        <dbReference type="ARBA" id="ARBA00022679"/>
    </source>
</evidence>
<dbReference type="Pfam" id="PF12819">
    <property type="entry name" value="Malectin_like"/>
    <property type="match status" value="1"/>
</dbReference>
<evidence type="ECO:0000256" key="9">
    <source>
        <dbReference type="ARBA" id="ARBA00023136"/>
    </source>
</evidence>
<dbReference type="InterPro" id="IPR024788">
    <property type="entry name" value="Malectin-like_Carb-bd_dom"/>
</dbReference>
<keyword evidence="2" id="KW-0418">Kinase</keyword>
<dbReference type="InterPro" id="IPR045272">
    <property type="entry name" value="ANXUR1/2-like"/>
</dbReference>
<keyword evidence="6" id="KW-0547">Nucleotide-binding</keyword>
<evidence type="ECO:0000256" key="11">
    <source>
        <dbReference type="SAM" id="Phobius"/>
    </source>
</evidence>
<evidence type="ECO:0000256" key="7">
    <source>
        <dbReference type="ARBA" id="ARBA00022840"/>
    </source>
</evidence>
<evidence type="ECO:0000256" key="1">
    <source>
        <dbReference type="ARBA" id="ARBA00004479"/>
    </source>
</evidence>
<dbReference type="Gene3D" id="2.60.120.430">
    <property type="entry name" value="Galactose-binding lectin"/>
    <property type="match status" value="2"/>
</dbReference>
<keyword evidence="7" id="KW-0067">ATP-binding</keyword>
<dbReference type="PANTHER" id="PTHR34590:SF5">
    <property type="entry name" value="OS04G0586500 PROTEIN"/>
    <property type="match status" value="1"/>
</dbReference>
<dbReference type="EMBL" id="JARPOI010000003">
    <property type="protein sequence ID" value="KAJ9185826.1"/>
    <property type="molecule type" value="Genomic_DNA"/>
</dbReference>
<gene>
    <name evidence="13" type="ORF">P3X46_005413</name>
</gene>
<evidence type="ECO:0000256" key="5">
    <source>
        <dbReference type="ARBA" id="ARBA00022729"/>
    </source>
</evidence>
<keyword evidence="10" id="KW-0325">Glycoprotein</keyword>
<evidence type="ECO:0000313" key="14">
    <source>
        <dbReference type="Proteomes" id="UP001174677"/>
    </source>
</evidence>
<accession>A0ABQ9N2I1</accession>
<protein>
    <recommendedName>
        <fullName evidence="12">Malectin-like domain-containing protein</fullName>
    </recommendedName>
</protein>
<keyword evidence="8 11" id="KW-1133">Transmembrane helix</keyword>
<evidence type="ECO:0000256" key="10">
    <source>
        <dbReference type="ARBA" id="ARBA00023180"/>
    </source>
</evidence>
<keyword evidence="4 11" id="KW-0812">Transmembrane</keyword>
<organism evidence="13 14">
    <name type="scientific">Hevea brasiliensis</name>
    <name type="common">Para rubber tree</name>
    <name type="synonym">Siphonia brasiliensis</name>
    <dbReference type="NCBI Taxonomy" id="3981"/>
    <lineage>
        <taxon>Eukaryota</taxon>
        <taxon>Viridiplantae</taxon>
        <taxon>Streptophyta</taxon>
        <taxon>Embryophyta</taxon>
        <taxon>Tracheophyta</taxon>
        <taxon>Spermatophyta</taxon>
        <taxon>Magnoliopsida</taxon>
        <taxon>eudicotyledons</taxon>
        <taxon>Gunneridae</taxon>
        <taxon>Pentapetalae</taxon>
        <taxon>rosids</taxon>
        <taxon>fabids</taxon>
        <taxon>Malpighiales</taxon>
        <taxon>Euphorbiaceae</taxon>
        <taxon>Crotonoideae</taxon>
        <taxon>Micrandreae</taxon>
        <taxon>Hevea</taxon>
    </lineage>
</organism>
<keyword evidence="9 11" id="KW-0472">Membrane</keyword>
<dbReference type="PANTHER" id="PTHR34590">
    <property type="entry name" value="OS03G0124300 PROTEIN-RELATED"/>
    <property type="match status" value="1"/>
</dbReference>